<dbReference type="GO" id="GO:0043161">
    <property type="term" value="P:proteasome-mediated ubiquitin-dependent protein catabolic process"/>
    <property type="evidence" value="ECO:0007669"/>
    <property type="project" value="TreeGrafter"/>
</dbReference>
<dbReference type="InterPro" id="IPR013083">
    <property type="entry name" value="Znf_RING/FYVE/PHD"/>
</dbReference>
<dbReference type="EMBL" id="JASPKZ010007831">
    <property type="protein sequence ID" value="KAJ9582005.1"/>
    <property type="molecule type" value="Genomic_DNA"/>
</dbReference>
<keyword evidence="7" id="KW-1185">Reference proteome</keyword>
<dbReference type="GO" id="GO:0061630">
    <property type="term" value="F:ubiquitin protein ligase activity"/>
    <property type="evidence" value="ECO:0007669"/>
    <property type="project" value="TreeGrafter"/>
</dbReference>
<dbReference type="GO" id="GO:0031624">
    <property type="term" value="F:ubiquitin conjugating enzyme binding"/>
    <property type="evidence" value="ECO:0007669"/>
    <property type="project" value="TreeGrafter"/>
</dbReference>
<dbReference type="PROSITE" id="PS50089">
    <property type="entry name" value="ZF_RING_2"/>
    <property type="match status" value="1"/>
</dbReference>
<evidence type="ECO:0000256" key="3">
    <source>
        <dbReference type="ARBA" id="ARBA00022833"/>
    </source>
</evidence>
<accession>A0AAD7ZJU4</accession>
<dbReference type="AlphaFoldDB" id="A0AAD7ZJU4"/>
<dbReference type="SUPFAM" id="SSF57850">
    <property type="entry name" value="RING/U-box"/>
    <property type="match status" value="1"/>
</dbReference>
<reference evidence="6" key="2">
    <citation type="submission" date="2023-05" db="EMBL/GenBank/DDBJ databases">
        <authorList>
            <person name="Fouks B."/>
        </authorList>
    </citation>
    <scope>NUCLEOTIDE SEQUENCE</scope>
    <source>
        <strain evidence="6">Stay&amp;Tobe</strain>
        <tissue evidence="6">Testes</tissue>
    </source>
</reference>
<evidence type="ECO:0000259" key="5">
    <source>
        <dbReference type="PROSITE" id="PS50089"/>
    </source>
</evidence>
<evidence type="ECO:0000256" key="1">
    <source>
        <dbReference type="ARBA" id="ARBA00022723"/>
    </source>
</evidence>
<proteinExistence type="predicted"/>
<keyword evidence="3" id="KW-0862">Zinc</keyword>
<comment type="caution">
    <text evidence="6">The sequence shown here is derived from an EMBL/GenBank/DDBJ whole genome shotgun (WGS) entry which is preliminary data.</text>
</comment>
<dbReference type="InterPro" id="IPR049548">
    <property type="entry name" value="Sina-like_RING"/>
</dbReference>
<gene>
    <name evidence="6" type="ORF">L9F63_003588</name>
</gene>
<dbReference type="Pfam" id="PF21362">
    <property type="entry name" value="Sina_RING"/>
    <property type="match status" value="1"/>
</dbReference>
<dbReference type="Proteomes" id="UP001233999">
    <property type="component" value="Unassembled WGS sequence"/>
</dbReference>
<keyword evidence="2 4" id="KW-0863">Zinc-finger</keyword>
<name>A0AAD7ZJU4_DIPPU</name>
<feature type="domain" description="RING-type" evidence="5">
    <location>
        <begin position="11"/>
        <end position="48"/>
    </location>
</feature>
<feature type="non-terminal residue" evidence="6">
    <location>
        <position position="1"/>
    </location>
</feature>
<dbReference type="PANTHER" id="PTHR45877">
    <property type="entry name" value="E3 UBIQUITIN-PROTEIN LIGASE SIAH2"/>
    <property type="match status" value="1"/>
</dbReference>
<dbReference type="InterPro" id="IPR004162">
    <property type="entry name" value="SINA-like_animal"/>
</dbReference>
<evidence type="ECO:0000313" key="6">
    <source>
        <dbReference type="EMBL" id="KAJ9582005.1"/>
    </source>
</evidence>
<dbReference type="InterPro" id="IPR001841">
    <property type="entry name" value="Znf_RING"/>
</dbReference>
<organism evidence="6 7">
    <name type="scientific">Diploptera punctata</name>
    <name type="common">Pacific beetle cockroach</name>
    <dbReference type="NCBI Taxonomy" id="6984"/>
    <lineage>
        <taxon>Eukaryota</taxon>
        <taxon>Metazoa</taxon>
        <taxon>Ecdysozoa</taxon>
        <taxon>Arthropoda</taxon>
        <taxon>Hexapoda</taxon>
        <taxon>Insecta</taxon>
        <taxon>Pterygota</taxon>
        <taxon>Neoptera</taxon>
        <taxon>Polyneoptera</taxon>
        <taxon>Dictyoptera</taxon>
        <taxon>Blattodea</taxon>
        <taxon>Blaberoidea</taxon>
        <taxon>Blaberidae</taxon>
        <taxon>Diplopterinae</taxon>
        <taxon>Diploptera</taxon>
    </lineage>
</organism>
<evidence type="ECO:0000256" key="4">
    <source>
        <dbReference type="PROSITE-ProRule" id="PRU00175"/>
    </source>
</evidence>
<dbReference type="GO" id="GO:0005737">
    <property type="term" value="C:cytoplasm"/>
    <property type="evidence" value="ECO:0007669"/>
    <property type="project" value="TreeGrafter"/>
</dbReference>
<evidence type="ECO:0000313" key="7">
    <source>
        <dbReference type="Proteomes" id="UP001233999"/>
    </source>
</evidence>
<dbReference type="PANTHER" id="PTHR45877:SF2">
    <property type="entry name" value="E3 UBIQUITIN-PROTEIN LIGASE SINA-RELATED"/>
    <property type="match status" value="1"/>
</dbReference>
<sequence length="272" mass="31291">IYKKLETIMHCPICFNMPEASIFLCKNGHPVCDNCYEQVRQNDCPVCKFPFYGTRNFLAEDIIQIIPFLCSDVQNNSVVPLQSSVENKTDSTLPIKEKIIPPRYCSGNFPCQLRSCLKELCAGRMLPHIRYHHSSMLNEVINSGRKYKEVWQLDYENDKSYETAIQISNMGLFFFLAKIDTRGYLRSVVLMLASDEVASDFSYKIKISDTSGCRTLSYKNKVLSCRENPVMDQSDDRCFEACCRDMSKICVNDNNFNCTLVIEILDSYFLLP</sequence>
<evidence type="ECO:0000256" key="2">
    <source>
        <dbReference type="ARBA" id="ARBA00022771"/>
    </source>
</evidence>
<dbReference type="GO" id="GO:0008270">
    <property type="term" value="F:zinc ion binding"/>
    <property type="evidence" value="ECO:0007669"/>
    <property type="project" value="UniProtKB-KW"/>
</dbReference>
<keyword evidence="1" id="KW-0479">Metal-binding</keyword>
<protein>
    <recommendedName>
        <fullName evidence="5">RING-type domain-containing protein</fullName>
    </recommendedName>
</protein>
<reference evidence="6" key="1">
    <citation type="journal article" date="2023" name="IScience">
        <title>Live-bearing cockroach genome reveals convergent evolutionary mechanisms linked to viviparity in insects and beyond.</title>
        <authorList>
            <person name="Fouks B."/>
            <person name="Harrison M.C."/>
            <person name="Mikhailova A.A."/>
            <person name="Marchal E."/>
            <person name="English S."/>
            <person name="Carruthers M."/>
            <person name="Jennings E.C."/>
            <person name="Chiamaka E.L."/>
            <person name="Frigard R.A."/>
            <person name="Pippel M."/>
            <person name="Attardo G.M."/>
            <person name="Benoit J.B."/>
            <person name="Bornberg-Bauer E."/>
            <person name="Tobe S.S."/>
        </authorList>
    </citation>
    <scope>NUCLEOTIDE SEQUENCE</scope>
    <source>
        <strain evidence="6">Stay&amp;Tobe</strain>
    </source>
</reference>
<dbReference type="Gene3D" id="3.30.40.10">
    <property type="entry name" value="Zinc/RING finger domain, C3HC4 (zinc finger)"/>
    <property type="match status" value="1"/>
</dbReference>